<evidence type="ECO:0000313" key="1">
    <source>
        <dbReference type="EMBL" id="CAE0789124.1"/>
    </source>
</evidence>
<reference evidence="1" key="1">
    <citation type="submission" date="2021-01" db="EMBL/GenBank/DDBJ databases">
        <authorList>
            <person name="Corre E."/>
            <person name="Pelletier E."/>
            <person name="Niang G."/>
            <person name="Scheremetjew M."/>
            <person name="Finn R."/>
            <person name="Kale V."/>
            <person name="Holt S."/>
            <person name="Cochrane G."/>
            <person name="Meng A."/>
            <person name="Brown T."/>
            <person name="Cohen L."/>
        </authorList>
    </citation>
    <scope>NUCLEOTIDE SEQUENCE</scope>
    <source>
        <strain evidence="1">CCMP1594</strain>
    </source>
</reference>
<name>A0A7S4C7H1_9EUGL</name>
<organism evidence="1">
    <name type="scientific">Eutreptiella gymnastica</name>
    <dbReference type="NCBI Taxonomy" id="73025"/>
    <lineage>
        <taxon>Eukaryota</taxon>
        <taxon>Discoba</taxon>
        <taxon>Euglenozoa</taxon>
        <taxon>Euglenida</taxon>
        <taxon>Spirocuta</taxon>
        <taxon>Euglenophyceae</taxon>
        <taxon>Eutreptiales</taxon>
        <taxon>Eutreptiaceae</taxon>
        <taxon>Eutreptiella</taxon>
    </lineage>
</organism>
<proteinExistence type="predicted"/>
<gene>
    <name evidence="1" type="ORF">EGYM00163_LOCUS237</name>
</gene>
<sequence length="113" mass="12450">MQFFMQNAMVRVPGGCLNNILEALAKHCLMSSGLQVFVWRLRIPCHVRRICVVVDCGDVAGLPHGGHAFKCATGGRIDAAHSGPDTGWHGWWRRAFVLCKCVAWGRTPALHRG</sequence>
<protein>
    <submittedName>
        <fullName evidence="1">Uncharacterized protein</fullName>
    </submittedName>
</protein>
<dbReference type="AlphaFoldDB" id="A0A7S4C7H1"/>
<dbReference type="EMBL" id="HBJA01000967">
    <property type="protein sequence ID" value="CAE0789124.1"/>
    <property type="molecule type" value="Transcribed_RNA"/>
</dbReference>
<accession>A0A7S4C7H1</accession>